<evidence type="ECO:0000313" key="2">
    <source>
        <dbReference type="EMBL" id="SEO39778.1"/>
    </source>
</evidence>
<protein>
    <recommendedName>
        <fullName evidence="4">PH domain-containing protein</fullName>
    </recommendedName>
</protein>
<dbReference type="RefSeq" id="WP_089821384.1">
    <property type="nucleotide sequence ID" value="NZ_FODV01000002.1"/>
</dbReference>
<dbReference type="EMBL" id="FODV01000002">
    <property type="protein sequence ID" value="SEO39778.1"/>
    <property type="molecule type" value="Genomic_DNA"/>
</dbReference>
<keyword evidence="1" id="KW-1133">Transmembrane helix</keyword>
<accession>A0A1H8PDR5</accession>
<dbReference type="OrthoDB" id="307709at2157"/>
<gene>
    <name evidence="2" type="ORF">SAMN04487948_102233</name>
</gene>
<dbReference type="Proteomes" id="UP000199126">
    <property type="component" value="Unassembled WGS sequence"/>
</dbReference>
<proteinExistence type="predicted"/>
<dbReference type="AlphaFoldDB" id="A0A1H8PDR5"/>
<keyword evidence="1" id="KW-0472">Membrane</keyword>
<sequence>MKSETVYREVQRFRQPSLWLLVVATASVFLAFGVSEAQTLAARLLCVAVAVVLVVGFGATRLTTEVTDEEVTVSFPPFTHRKRISLDEIRHVERHVYRPATPLGHWGVHVGLGSPRSYNVSGEEGVELVYGENRRLVVGSRRPEELVDAVRRLQR</sequence>
<feature type="transmembrane region" description="Helical" evidence="1">
    <location>
        <begin position="18"/>
        <end position="34"/>
    </location>
</feature>
<keyword evidence="1" id="KW-0812">Transmembrane</keyword>
<evidence type="ECO:0000256" key="1">
    <source>
        <dbReference type="SAM" id="Phobius"/>
    </source>
</evidence>
<evidence type="ECO:0008006" key="4">
    <source>
        <dbReference type="Google" id="ProtNLM"/>
    </source>
</evidence>
<reference evidence="3" key="1">
    <citation type="submission" date="2016-10" db="EMBL/GenBank/DDBJ databases">
        <authorList>
            <person name="Varghese N."/>
            <person name="Submissions S."/>
        </authorList>
    </citation>
    <scope>NUCLEOTIDE SEQUENCE [LARGE SCALE GENOMIC DNA]</scope>
    <source>
        <strain evidence="3">CGMCC 1.10121</strain>
    </source>
</reference>
<evidence type="ECO:0000313" key="3">
    <source>
        <dbReference type="Proteomes" id="UP000199126"/>
    </source>
</evidence>
<keyword evidence="3" id="KW-1185">Reference proteome</keyword>
<name>A0A1H8PDR5_9EURY</name>
<organism evidence="2 3">
    <name type="scientific">Halogranum amylolyticum</name>
    <dbReference type="NCBI Taxonomy" id="660520"/>
    <lineage>
        <taxon>Archaea</taxon>
        <taxon>Methanobacteriati</taxon>
        <taxon>Methanobacteriota</taxon>
        <taxon>Stenosarchaea group</taxon>
        <taxon>Halobacteria</taxon>
        <taxon>Halobacteriales</taxon>
        <taxon>Haloferacaceae</taxon>
    </lineage>
</organism>
<feature type="transmembrane region" description="Helical" evidence="1">
    <location>
        <begin position="40"/>
        <end position="59"/>
    </location>
</feature>